<dbReference type="GO" id="GO:0016810">
    <property type="term" value="F:hydrolase activity, acting on carbon-nitrogen (but not peptide) bonds"/>
    <property type="evidence" value="ECO:0007669"/>
    <property type="project" value="InterPro"/>
</dbReference>
<protein>
    <submittedName>
        <fullName evidence="2">Cytosine deaminase-like metal-dependent hydrolase</fullName>
    </submittedName>
</protein>
<reference evidence="2 3" key="1">
    <citation type="submission" date="2017-01" db="EMBL/GenBank/DDBJ databases">
        <authorList>
            <person name="Erauso G."/>
        </authorList>
    </citation>
    <scope>NUCLEOTIDE SEQUENCE [LARGE SCALE GENOMIC DNA]</scope>
    <source>
        <strain evidence="2">MESINF1</strain>
    </source>
</reference>
<dbReference type="Proteomes" id="UP000250796">
    <property type="component" value="Chromosome MESINF"/>
</dbReference>
<accession>A0A7Z7LH11</accession>
<evidence type="ECO:0000313" key="2">
    <source>
        <dbReference type="EMBL" id="SSC13969.1"/>
    </source>
</evidence>
<dbReference type="Gene3D" id="3.20.20.140">
    <property type="entry name" value="Metal-dependent hydrolases"/>
    <property type="match status" value="1"/>
</dbReference>
<keyword evidence="3" id="KW-1185">Reference proteome</keyword>
<dbReference type="EMBL" id="LS974202">
    <property type="protein sequence ID" value="SSC13969.1"/>
    <property type="molecule type" value="Genomic_DNA"/>
</dbReference>
<dbReference type="AlphaFoldDB" id="A0A7Z7LH11"/>
<gene>
    <name evidence="2" type="ORF">MESINF_2529</name>
</gene>
<proteinExistence type="predicted"/>
<dbReference type="Gene3D" id="2.30.40.10">
    <property type="entry name" value="Urease, subunit C, domain 1"/>
    <property type="match status" value="1"/>
</dbReference>
<dbReference type="InterPro" id="IPR011059">
    <property type="entry name" value="Metal-dep_hydrolase_composite"/>
</dbReference>
<dbReference type="InterPro" id="IPR032466">
    <property type="entry name" value="Metal_Hydrolase"/>
</dbReference>
<sequence>MIVTNVLAFTNDFANPLVDDALVRFENGEITYVGPRREYSIQEDEEVVDGEKGLLLPAFCNAHLSIYSSVSSYPLKIIKGYENGAGYFNNLLKSGYSKTNEKIAKVSAELAVLKALKSGTVSFSGPIFDCPEVDAEFYRELARRYGVNIAVGPVVVKESIESIIERWHEVPRDSNFCPLIYVSELATYDEEDLIKLRDLYSKGINLNLFIFDMKQENDLCLSRWGESLIERLLKNGILVPECGIIYGGNLSETDMDIISNRRIFVTKSIRSEMYAGTFQPNIADLLGRGMHVSIGTGFMGTELIEEAREIVLSERYHKHYDNVVIDYEIRKTLYDNNYKLAQRFFGKRTGVIKEGYSADLLLAKPVLDFERLDPELPTVLQLILKTSCESNYEKVWNTGELILDKGFPQRISRKELKDLSRDIKNLEL</sequence>
<name>A0A7Z7LH11_9BACT</name>
<dbReference type="KEGG" id="minf:MESINF_2529"/>
<evidence type="ECO:0000313" key="3">
    <source>
        <dbReference type="Proteomes" id="UP000250796"/>
    </source>
</evidence>
<dbReference type="SUPFAM" id="SSF51556">
    <property type="entry name" value="Metallo-dependent hydrolases"/>
    <property type="match status" value="1"/>
</dbReference>
<dbReference type="RefSeq" id="WP_169700179.1">
    <property type="nucleotide sequence ID" value="NZ_LS974202.1"/>
</dbReference>
<evidence type="ECO:0000256" key="1">
    <source>
        <dbReference type="ARBA" id="ARBA00022801"/>
    </source>
</evidence>
<dbReference type="PANTHER" id="PTHR43794:SF11">
    <property type="entry name" value="AMIDOHYDROLASE-RELATED DOMAIN-CONTAINING PROTEIN"/>
    <property type="match status" value="1"/>
</dbReference>
<dbReference type="SUPFAM" id="SSF51338">
    <property type="entry name" value="Composite domain of metallo-dependent hydrolases"/>
    <property type="match status" value="1"/>
</dbReference>
<organism evidence="2 3">
    <name type="scientific">Mesotoga infera</name>
    <dbReference type="NCBI Taxonomy" id="1236046"/>
    <lineage>
        <taxon>Bacteria</taxon>
        <taxon>Thermotogati</taxon>
        <taxon>Thermotogota</taxon>
        <taxon>Thermotogae</taxon>
        <taxon>Kosmotogales</taxon>
        <taxon>Kosmotogaceae</taxon>
        <taxon>Mesotoga</taxon>
    </lineage>
</organism>
<keyword evidence="1 2" id="KW-0378">Hydrolase</keyword>
<dbReference type="PANTHER" id="PTHR43794">
    <property type="entry name" value="AMINOHYDROLASE SSNA-RELATED"/>
    <property type="match status" value="1"/>
</dbReference>
<dbReference type="InterPro" id="IPR050287">
    <property type="entry name" value="MTA/SAH_deaminase"/>
</dbReference>